<dbReference type="PANTHER" id="PTHR30272">
    <property type="entry name" value="3-HYDROXYACYL-[ACYL-CARRIER-PROTEIN] DEHYDRATASE"/>
    <property type="match status" value="1"/>
</dbReference>
<dbReference type="SUPFAM" id="SSF54637">
    <property type="entry name" value="Thioesterase/thiol ester dehydrase-isomerase"/>
    <property type="match status" value="1"/>
</dbReference>
<evidence type="ECO:0000256" key="1">
    <source>
        <dbReference type="ARBA" id="ARBA00001055"/>
    </source>
</evidence>
<comment type="caution">
    <text evidence="11">The sequence shown here is derived from an EMBL/GenBank/DDBJ whole genome shotgun (WGS) entry which is preliminary data.</text>
</comment>
<keyword evidence="5 10" id="KW-0444">Lipid biosynthesis</keyword>
<dbReference type="Proteomes" id="UP000767854">
    <property type="component" value="Unassembled WGS sequence"/>
</dbReference>
<dbReference type="InterPro" id="IPR029069">
    <property type="entry name" value="HotDog_dom_sf"/>
</dbReference>
<comment type="catalytic activity">
    <reaction evidence="1 10">
        <text>a (3R)-hydroxyacyl-[ACP] = a (2E)-enoyl-[ACP] + H2O</text>
        <dbReference type="Rhea" id="RHEA:13097"/>
        <dbReference type="Rhea" id="RHEA-COMP:9925"/>
        <dbReference type="Rhea" id="RHEA-COMP:9945"/>
        <dbReference type="ChEBI" id="CHEBI:15377"/>
        <dbReference type="ChEBI" id="CHEBI:78784"/>
        <dbReference type="ChEBI" id="CHEBI:78827"/>
        <dbReference type="EC" id="4.2.1.59"/>
    </reaction>
</comment>
<reference evidence="11 12" key="1">
    <citation type="submission" date="2021-01" db="EMBL/GenBank/DDBJ databases">
        <title>Genomic Encyclopedia of Type Strains, Phase IV (KMG-IV): sequencing the most valuable type-strain genomes for metagenomic binning, comparative biology and taxonomic classification.</title>
        <authorList>
            <person name="Goeker M."/>
        </authorList>
    </citation>
    <scope>NUCLEOTIDE SEQUENCE [LARGE SCALE GENOMIC DNA]</scope>
    <source>
        <strain evidence="11 12">DSM 24436</strain>
    </source>
</reference>
<dbReference type="InterPro" id="IPR013114">
    <property type="entry name" value="FabA_FabZ"/>
</dbReference>
<sequence>MIDSNTIQKILPHRYPFVLVDRITDIENETTIVGIKNVTINEPFFQGHFPTEHVMPGVLIIEALAQTGAILLLKKEENSGKIAYFAGVDKCKFRRKVIPGDSLQLRVELIKHRHNFGVAKGYAKVNDEIVCEAELSFYINS</sequence>
<organism evidence="11 12">
    <name type="scientific">Fusibacter tunisiensis</name>
    <dbReference type="NCBI Taxonomy" id="1008308"/>
    <lineage>
        <taxon>Bacteria</taxon>
        <taxon>Bacillati</taxon>
        <taxon>Bacillota</taxon>
        <taxon>Clostridia</taxon>
        <taxon>Eubacteriales</taxon>
        <taxon>Eubacteriales Family XII. Incertae Sedis</taxon>
        <taxon>Fusibacter</taxon>
    </lineage>
</organism>
<keyword evidence="6 10" id="KW-0441">Lipid A biosynthesis</keyword>
<dbReference type="RefSeq" id="WP_204664030.1">
    <property type="nucleotide sequence ID" value="NZ_JAFBDT010000011.1"/>
</dbReference>
<dbReference type="NCBIfam" id="TIGR01750">
    <property type="entry name" value="fabZ"/>
    <property type="match status" value="1"/>
</dbReference>
<evidence type="ECO:0000256" key="2">
    <source>
        <dbReference type="ARBA" id="ARBA00004496"/>
    </source>
</evidence>
<evidence type="ECO:0000256" key="5">
    <source>
        <dbReference type="ARBA" id="ARBA00022516"/>
    </source>
</evidence>
<accession>A0ABS2MRJ3</accession>
<keyword evidence="7 10" id="KW-0443">Lipid metabolism</keyword>
<dbReference type="Pfam" id="PF07977">
    <property type="entry name" value="FabA"/>
    <property type="match status" value="1"/>
</dbReference>
<dbReference type="HAMAP" id="MF_00406">
    <property type="entry name" value="FabZ"/>
    <property type="match status" value="1"/>
</dbReference>
<evidence type="ECO:0000256" key="8">
    <source>
        <dbReference type="ARBA" id="ARBA00023239"/>
    </source>
</evidence>
<keyword evidence="12" id="KW-1185">Reference proteome</keyword>
<dbReference type="PANTHER" id="PTHR30272:SF1">
    <property type="entry name" value="3-HYDROXYACYL-[ACYL-CARRIER-PROTEIN] DEHYDRATASE"/>
    <property type="match status" value="1"/>
</dbReference>
<keyword evidence="4 10" id="KW-0963">Cytoplasm</keyword>
<gene>
    <name evidence="10" type="primary">fabZ</name>
    <name evidence="11" type="ORF">JOC49_001551</name>
</gene>
<dbReference type="EMBL" id="JAFBDT010000011">
    <property type="protein sequence ID" value="MBM7562008.1"/>
    <property type="molecule type" value="Genomic_DNA"/>
</dbReference>
<evidence type="ECO:0000256" key="4">
    <source>
        <dbReference type="ARBA" id="ARBA00022490"/>
    </source>
</evidence>
<evidence type="ECO:0000256" key="3">
    <source>
        <dbReference type="ARBA" id="ARBA00009174"/>
    </source>
</evidence>
<dbReference type="CDD" id="cd01288">
    <property type="entry name" value="FabZ"/>
    <property type="match status" value="1"/>
</dbReference>
<evidence type="ECO:0000256" key="9">
    <source>
        <dbReference type="ARBA" id="ARBA00025049"/>
    </source>
</evidence>
<dbReference type="InterPro" id="IPR010084">
    <property type="entry name" value="FabZ"/>
</dbReference>
<protein>
    <recommendedName>
        <fullName evidence="10">3-hydroxyacyl-[acyl-carrier-protein] dehydratase FabZ</fullName>
        <ecNumber evidence="10">4.2.1.59</ecNumber>
    </recommendedName>
    <alternativeName>
        <fullName evidence="10">(3R)-hydroxymyristoyl-[acyl-carrier-protein] dehydratase</fullName>
        <shortName evidence="10">(3R)-hydroxymyristoyl-ACP dehydrase</shortName>
    </alternativeName>
    <alternativeName>
        <fullName evidence="10">Beta-hydroxyacyl-ACP dehydratase</fullName>
    </alternativeName>
</protein>
<proteinExistence type="inferred from homology"/>
<feature type="active site" evidence="10">
    <location>
        <position position="48"/>
    </location>
</feature>
<dbReference type="EC" id="4.2.1.59" evidence="10"/>
<comment type="function">
    <text evidence="9 10">Involved in unsaturated fatty acids biosynthesis. Catalyzes the dehydration of short chain beta-hydroxyacyl-ACPs and long chain saturated and unsaturated beta-hydroxyacyl-ACPs.</text>
</comment>
<comment type="similarity">
    <text evidence="3 10">Belongs to the thioester dehydratase family. FabZ subfamily.</text>
</comment>
<name>A0ABS2MRJ3_9FIRM</name>
<dbReference type="GO" id="GO:0019171">
    <property type="term" value="F:(3R)-hydroxyacyl-[acyl-carrier-protein] dehydratase activity"/>
    <property type="evidence" value="ECO:0007669"/>
    <property type="project" value="UniProtKB-EC"/>
</dbReference>
<dbReference type="Gene3D" id="3.10.129.10">
    <property type="entry name" value="Hotdog Thioesterase"/>
    <property type="match status" value="1"/>
</dbReference>
<dbReference type="NCBIfam" id="NF000582">
    <property type="entry name" value="PRK00006.1"/>
    <property type="match status" value="1"/>
</dbReference>
<keyword evidence="8 10" id="KW-0456">Lyase</keyword>
<evidence type="ECO:0000256" key="6">
    <source>
        <dbReference type="ARBA" id="ARBA00022556"/>
    </source>
</evidence>
<evidence type="ECO:0000313" key="11">
    <source>
        <dbReference type="EMBL" id="MBM7562008.1"/>
    </source>
</evidence>
<evidence type="ECO:0000256" key="7">
    <source>
        <dbReference type="ARBA" id="ARBA00023098"/>
    </source>
</evidence>
<comment type="subcellular location">
    <subcellularLocation>
        <location evidence="2 10">Cytoplasm</location>
    </subcellularLocation>
</comment>
<evidence type="ECO:0000313" key="12">
    <source>
        <dbReference type="Proteomes" id="UP000767854"/>
    </source>
</evidence>
<evidence type="ECO:0000256" key="10">
    <source>
        <dbReference type="HAMAP-Rule" id="MF_00406"/>
    </source>
</evidence>